<dbReference type="Gene3D" id="3.30.470.20">
    <property type="entry name" value="ATP-grasp fold, B domain"/>
    <property type="match status" value="1"/>
</dbReference>
<evidence type="ECO:0000256" key="6">
    <source>
        <dbReference type="ARBA" id="ARBA00022840"/>
    </source>
</evidence>
<feature type="domain" description="SAICAR synthetase/ADE2 N-terminal" evidence="9">
    <location>
        <begin position="25"/>
        <end position="292"/>
    </location>
</feature>
<evidence type="ECO:0000256" key="2">
    <source>
        <dbReference type="ARBA" id="ARBA00010190"/>
    </source>
</evidence>
<comment type="pathway">
    <text evidence="1 8">Purine metabolism; IMP biosynthesis via de novo pathway; 5-amino-1-(5-phospho-D-ribosyl)imidazole-4-carboxamide from 5-amino-1-(5-phospho-D-ribosyl)imidazole-4-carboxylate: step 1/2.</text>
</comment>
<dbReference type="InterPro" id="IPR028923">
    <property type="entry name" value="SAICAR_synt/ADE2_N"/>
</dbReference>
<dbReference type="GO" id="GO:0005737">
    <property type="term" value="C:cytoplasm"/>
    <property type="evidence" value="ECO:0007669"/>
    <property type="project" value="TreeGrafter"/>
</dbReference>
<dbReference type="Gene3D" id="3.30.200.20">
    <property type="entry name" value="Phosphorylase Kinase, domain 1"/>
    <property type="match status" value="1"/>
</dbReference>
<dbReference type="InterPro" id="IPR018236">
    <property type="entry name" value="SAICAR_synthetase_CS"/>
</dbReference>
<accession>A0A517PDX3</accession>
<keyword evidence="11" id="KW-1185">Reference proteome</keyword>
<sequence length="322" mass="34916">MTRSAFRRDAAGAVLQTEFPDLPVLRGKVRDVFDLTPLAGRIPELAGCLLVCASDRLSAFDYVLPTGIPGKGRVLTSLSNWWFDFLNVPDHRTGRSVDDLPLDGLADDDRRELAARAVIARRCEMFPVECVARGYLSGSGWKEYQANRAVCGVPLPAGLTESARLPSPIFTPATKAAEGHDENVSIERAAEAVGVKTAERLRVLTLALYEKAAAHAAECGLILADTKFEFGALPGETDASGEPVLRLCDEALTPDSSRYWPAEGYASGGAQPSFDKQFVRDWLLASDWDRNSPPPPLPPEIAERTAEKYRAAHRLLTGADAP</sequence>
<evidence type="ECO:0000313" key="10">
    <source>
        <dbReference type="EMBL" id="QDT17578.1"/>
    </source>
</evidence>
<dbReference type="Pfam" id="PF01259">
    <property type="entry name" value="SAICAR_synt"/>
    <property type="match status" value="1"/>
</dbReference>
<dbReference type="Proteomes" id="UP000318741">
    <property type="component" value="Chromosome"/>
</dbReference>
<dbReference type="CDD" id="cd01414">
    <property type="entry name" value="SAICAR_synt_Sc"/>
    <property type="match status" value="1"/>
</dbReference>
<gene>
    <name evidence="8 10" type="primary">purC</name>
    <name evidence="10" type="ORF">CA12_37060</name>
</gene>
<evidence type="ECO:0000256" key="3">
    <source>
        <dbReference type="ARBA" id="ARBA00022598"/>
    </source>
</evidence>
<evidence type="ECO:0000256" key="7">
    <source>
        <dbReference type="ARBA" id="ARBA00048475"/>
    </source>
</evidence>
<name>A0A517PDX3_9PLAN</name>
<keyword evidence="5 8" id="KW-0658">Purine biosynthesis</keyword>
<keyword evidence="3 8" id="KW-0436">Ligase</keyword>
<evidence type="ECO:0000259" key="9">
    <source>
        <dbReference type="Pfam" id="PF01259"/>
    </source>
</evidence>
<keyword evidence="4 8" id="KW-0547">Nucleotide-binding</keyword>
<dbReference type="PANTHER" id="PTHR43700">
    <property type="entry name" value="PHOSPHORIBOSYLAMINOIMIDAZOLE-SUCCINOCARBOXAMIDE SYNTHASE"/>
    <property type="match status" value="1"/>
</dbReference>
<dbReference type="NCBIfam" id="TIGR00081">
    <property type="entry name" value="purC"/>
    <property type="match status" value="1"/>
</dbReference>
<dbReference type="GO" id="GO:0004639">
    <property type="term" value="F:phosphoribosylaminoimidazolesuccinocarboxamide synthase activity"/>
    <property type="evidence" value="ECO:0007669"/>
    <property type="project" value="UniProtKB-UniRule"/>
</dbReference>
<comment type="similarity">
    <text evidence="2 8">Belongs to the SAICAR synthetase family.</text>
</comment>
<dbReference type="PROSITE" id="PS01057">
    <property type="entry name" value="SAICAR_SYNTHETASE_1"/>
    <property type="match status" value="1"/>
</dbReference>
<dbReference type="EC" id="6.3.2.6" evidence="8"/>
<dbReference type="RefSeq" id="WP_145360444.1">
    <property type="nucleotide sequence ID" value="NZ_CP036265.1"/>
</dbReference>
<organism evidence="10 11">
    <name type="scientific">Alienimonas californiensis</name>
    <dbReference type="NCBI Taxonomy" id="2527989"/>
    <lineage>
        <taxon>Bacteria</taxon>
        <taxon>Pseudomonadati</taxon>
        <taxon>Planctomycetota</taxon>
        <taxon>Planctomycetia</taxon>
        <taxon>Planctomycetales</taxon>
        <taxon>Planctomycetaceae</taxon>
        <taxon>Alienimonas</taxon>
    </lineage>
</organism>
<dbReference type="PANTHER" id="PTHR43700:SF1">
    <property type="entry name" value="PHOSPHORIBOSYLAMINOIMIDAZOLE-SUCCINOCARBOXAMIDE SYNTHASE"/>
    <property type="match status" value="1"/>
</dbReference>
<evidence type="ECO:0000313" key="11">
    <source>
        <dbReference type="Proteomes" id="UP000318741"/>
    </source>
</evidence>
<dbReference type="InterPro" id="IPR001636">
    <property type="entry name" value="SAICAR_synth"/>
</dbReference>
<dbReference type="AlphaFoldDB" id="A0A517PDX3"/>
<evidence type="ECO:0000256" key="5">
    <source>
        <dbReference type="ARBA" id="ARBA00022755"/>
    </source>
</evidence>
<dbReference type="OrthoDB" id="9801549at2"/>
<keyword evidence="6 8" id="KW-0067">ATP-binding</keyword>
<dbReference type="GO" id="GO:0006189">
    <property type="term" value="P:'de novo' IMP biosynthetic process"/>
    <property type="evidence" value="ECO:0007669"/>
    <property type="project" value="UniProtKB-UniRule"/>
</dbReference>
<proteinExistence type="inferred from homology"/>
<dbReference type="PROSITE" id="PS01058">
    <property type="entry name" value="SAICAR_SYNTHETASE_2"/>
    <property type="match status" value="1"/>
</dbReference>
<dbReference type="FunFam" id="3.30.470.20:FF:000015">
    <property type="entry name" value="Phosphoribosylaminoimidazole-succinocarboxamide synthase"/>
    <property type="match status" value="1"/>
</dbReference>
<evidence type="ECO:0000256" key="4">
    <source>
        <dbReference type="ARBA" id="ARBA00022741"/>
    </source>
</evidence>
<dbReference type="UniPathway" id="UPA00074">
    <property type="reaction ID" value="UER00131"/>
</dbReference>
<comment type="catalytic activity">
    <reaction evidence="7 8">
        <text>5-amino-1-(5-phospho-D-ribosyl)imidazole-4-carboxylate + L-aspartate + ATP = (2S)-2-[5-amino-1-(5-phospho-beta-D-ribosyl)imidazole-4-carboxamido]succinate + ADP + phosphate + 2 H(+)</text>
        <dbReference type="Rhea" id="RHEA:22628"/>
        <dbReference type="ChEBI" id="CHEBI:15378"/>
        <dbReference type="ChEBI" id="CHEBI:29991"/>
        <dbReference type="ChEBI" id="CHEBI:30616"/>
        <dbReference type="ChEBI" id="CHEBI:43474"/>
        <dbReference type="ChEBI" id="CHEBI:58443"/>
        <dbReference type="ChEBI" id="CHEBI:77657"/>
        <dbReference type="ChEBI" id="CHEBI:456216"/>
        <dbReference type="EC" id="6.3.2.6"/>
    </reaction>
</comment>
<dbReference type="KEGG" id="acaf:CA12_37060"/>
<dbReference type="GO" id="GO:0005524">
    <property type="term" value="F:ATP binding"/>
    <property type="evidence" value="ECO:0007669"/>
    <property type="project" value="UniProtKB-KW"/>
</dbReference>
<evidence type="ECO:0000256" key="8">
    <source>
        <dbReference type="HAMAP-Rule" id="MF_00137"/>
    </source>
</evidence>
<dbReference type="EMBL" id="CP036265">
    <property type="protein sequence ID" value="QDT17578.1"/>
    <property type="molecule type" value="Genomic_DNA"/>
</dbReference>
<protein>
    <recommendedName>
        <fullName evidence="8">Phosphoribosylaminoimidazole-succinocarboxamide synthase</fullName>
        <ecNumber evidence="8">6.3.2.6</ecNumber>
    </recommendedName>
    <alternativeName>
        <fullName evidence="8">SAICAR synthetase</fullName>
    </alternativeName>
</protein>
<dbReference type="HAMAP" id="MF_00137">
    <property type="entry name" value="SAICAR_synth"/>
    <property type="match status" value="1"/>
</dbReference>
<evidence type="ECO:0000256" key="1">
    <source>
        <dbReference type="ARBA" id="ARBA00004672"/>
    </source>
</evidence>
<dbReference type="SUPFAM" id="SSF56104">
    <property type="entry name" value="SAICAR synthase-like"/>
    <property type="match status" value="1"/>
</dbReference>
<reference evidence="10 11" key="1">
    <citation type="submission" date="2019-02" db="EMBL/GenBank/DDBJ databases">
        <title>Deep-cultivation of Planctomycetes and their phenomic and genomic characterization uncovers novel biology.</title>
        <authorList>
            <person name="Wiegand S."/>
            <person name="Jogler M."/>
            <person name="Boedeker C."/>
            <person name="Pinto D."/>
            <person name="Vollmers J."/>
            <person name="Rivas-Marin E."/>
            <person name="Kohn T."/>
            <person name="Peeters S.H."/>
            <person name="Heuer A."/>
            <person name="Rast P."/>
            <person name="Oberbeckmann S."/>
            <person name="Bunk B."/>
            <person name="Jeske O."/>
            <person name="Meyerdierks A."/>
            <person name="Storesund J.E."/>
            <person name="Kallscheuer N."/>
            <person name="Luecker S."/>
            <person name="Lage O.M."/>
            <person name="Pohl T."/>
            <person name="Merkel B.J."/>
            <person name="Hornburger P."/>
            <person name="Mueller R.-W."/>
            <person name="Bruemmer F."/>
            <person name="Labrenz M."/>
            <person name="Spormann A.M."/>
            <person name="Op den Camp H."/>
            <person name="Overmann J."/>
            <person name="Amann R."/>
            <person name="Jetten M.S.M."/>
            <person name="Mascher T."/>
            <person name="Medema M.H."/>
            <person name="Devos D.P."/>
            <person name="Kaster A.-K."/>
            <person name="Ovreas L."/>
            <person name="Rohde M."/>
            <person name="Galperin M.Y."/>
            <person name="Jogler C."/>
        </authorList>
    </citation>
    <scope>NUCLEOTIDE SEQUENCE [LARGE SCALE GENOMIC DNA]</scope>
    <source>
        <strain evidence="10 11">CA12</strain>
    </source>
</reference>
<dbReference type="NCBIfam" id="NF010568">
    <property type="entry name" value="PRK13961.1"/>
    <property type="match status" value="1"/>
</dbReference>